<feature type="transmembrane region" description="Helical" evidence="1">
    <location>
        <begin position="238"/>
        <end position="260"/>
    </location>
</feature>
<dbReference type="Proteomes" id="UP001596026">
    <property type="component" value="Unassembled WGS sequence"/>
</dbReference>
<organism evidence="2 3">
    <name type="scientific">Enterococcus eurekensis</name>
    <dbReference type="NCBI Taxonomy" id="1159753"/>
    <lineage>
        <taxon>Bacteria</taxon>
        <taxon>Bacillati</taxon>
        <taxon>Bacillota</taxon>
        <taxon>Bacilli</taxon>
        <taxon>Lactobacillales</taxon>
        <taxon>Enterococcaceae</taxon>
        <taxon>Enterococcus</taxon>
    </lineage>
</organism>
<evidence type="ECO:0000313" key="3">
    <source>
        <dbReference type="Proteomes" id="UP001596026"/>
    </source>
</evidence>
<feature type="transmembrane region" description="Helical" evidence="1">
    <location>
        <begin position="209"/>
        <end position="226"/>
    </location>
</feature>
<feature type="transmembrane region" description="Helical" evidence="1">
    <location>
        <begin position="414"/>
        <end position="434"/>
    </location>
</feature>
<sequence>MIYLLLIVLLAIVIGSFYLNEYDAISPSFLFSVSITSGVAFATLYVNKWNLTLSMNTFLVVLGGTVTFLLVSYLTKLLFYKKYKLELQKENLELKDYKISNWKLNLFLIFEILVISYTVYSVVILVGGDFQNITSAIVKYRNINMFSDDKIWLPKLLTYSRVAVNAGGFWFSYVLVYKWFAVKKINYRIPVIVFLSMVSSYILGGRNGLINMVVSLVVSYFIVINYKNGFKNNLKAGLLLRLLIIFVLVLISFESLALLIGRSSFSGTSKLDYLAIYIGAPIKNLDSFLQELHGYTRMDQSQTFNHVMNWIGRKFNNPDLLYSLDLPFRTINNQTLGNVYTTFYPYVYDFGYIGVPLMIFIMSFLTQSLYEMVKRGNRQSSLPLIRNITYAYVSNSIVMSFFSNKFYEQHFNTGFIQTIIIWLLFNIFFCTDFLEKVYNNVLFRIKKGDKQS</sequence>
<feature type="transmembrane region" description="Helical" evidence="1">
    <location>
        <begin position="29"/>
        <end position="46"/>
    </location>
</feature>
<feature type="transmembrane region" description="Helical" evidence="1">
    <location>
        <begin position="104"/>
        <end position="126"/>
    </location>
</feature>
<evidence type="ECO:0000256" key="1">
    <source>
        <dbReference type="SAM" id="Phobius"/>
    </source>
</evidence>
<proteinExistence type="predicted"/>
<keyword evidence="1" id="KW-0812">Transmembrane</keyword>
<feature type="transmembrane region" description="Helical" evidence="1">
    <location>
        <begin position="58"/>
        <end position="79"/>
    </location>
</feature>
<evidence type="ECO:0000313" key="2">
    <source>
        <dbReference type="EMBL" id="MFC4709485.1"/>
    </source>
</evidence>
<keyword evidence="1" id="KW-0472">Membrane</keyword>
<keyword evidence="3" id="KW-1185">Reference proteome</keyword>
<gene>
    <name evidence="2" type="ORF">ACFO3L_02415</name>
</gene>
<comment type="caution">
    <text evidence="2">The sequence shown here is derived from an EMBL/GenBank/DDBJ whole genome shotgun (WGS) entry which is preliminary data.</text>
</comment>
<dbReference type="NCBIfam" id="TIGR04370">
    <property type="entry name" value="glyco_rpt_poly"/>
    <property type="match status" value="1"/>
</dbReference>
<keyword evidence="1" id="KW-1133">Transmembrane helix</keyword>
<dbReference type="EMBL" id="JBHSGT010000016">
    <property type="protein sequence ID" value="MFC4709485.1"/>
    <property type="molecule type" value="Genomic_DNA"/>
</dbReference>
<feature type="transmembrane region" description="Helical" evidence="1">
    <location>
        <begin position="382"/>
        <end position="402"/>
    </location>
</feature>
<accession>A0ABV9M2Y3</accession>
<reference evidence="3" key="1">
    <citation type="journal article" date="2019" name="Int. J. Syst. Evol. Microbiol.">
        <title>The Global Catalogue of Microorganisms (GCM) 10K type strain sequencing project: providing services to taxonomists for standard genome sequencing and annotation.</title>
        <authorList>
            <consortium name="The Broad Institute Genomics Platform"/>
            <consortium name="The Broad Institute Genome Sequencing Center for Infectious Disease"/>
            <person name="Wu L."/>
            <person name="Ma J."/>
        </authorList>
    </citation>
    <scope>NUCLEOTIDE SEQUENCE [LARGE SCALE GENOMIC DNA]</scope>
    <source>
        <strain evidence="3">CGMCC 1.19061</strain>
    </source>
</reference>
<dbReference type="RefSeq" id="WP_379963471.1">
    <property type="nucleotide sequence ID" value="NZ_JBHSGT010000016.1"/>
</dbReference>
<protein>
    <submittedName>
        <fullName evidence="2">O-antigen polymerase</fullName>
    </submittedName>
</protein>
<feature type="transmembrane region" description="Helical" evidence="1">
    <location>
        <begin position="350"/>
        <end position="370"/>
    </location>
</feature>
<name>A0ABV9M2Y3_9ENTE</name>